<dbReference type="InterPro" id="IPR036873">
    <property type="entry name" value="Rhodanese-like_dom_sf"/>
</dbReference>
<feature type="domain" description="Rhodanese" evidence="1">
    <location>
        <begin position="21"/>
        <end position="109"/>
    </location>
</feature>
<accession>A0A3B0VME6</accession>
<gene>
    <name evidence="2" type="ORF">MNBD_CPR01-570</name>
</gene>
<dbReference type="AlphaFoldDB" id="A0A3B0VME6"/>
<dbReference type="PROSITE" id="PS50206">
    <property type="entry name" value="RHODANESE_3"/>
    <property type="match status" value="1"/>
</dbReference>
<sequence length="110" mass="11859">MFGFSLSPKEVSVKEAFEKIGADGHILLDVRTPGEVREVCVAGSKNISLELLENALEDLRGYTSIHVLCRSGSRSAYATQILHSNGITQAKNVAGGMIAWQQESLPTTRG</sequence>
<reference evidence="2" key="1">
    <citation type="submission" date="2018-06" db="EMBL/GenBank/DDBJ databases">
        <authorList>
            <person name="Zhirakovskaya E."/>
        </authorList>
    </citation>
    <scope>NUCLEOTIDE SEQUENCE</scope>
</reference>
<evidence type="ECO:0000259" key="1">
    <source>
        <dbReference type="PROSITE" id="PS50206"/>
    </source>
</evidence>
<dbReference type="CDD" id="cd00158">
    <property type="entry name" value="RHOD"/>
    <property type="match status" value="1"/>
</dbReference>
<dbReference type="Gene3D" id="3.40.250.10">
    <property type="entry name" value="Rhodanese-like domain"/>
    <property type="match status" value="1"/>
</dbReference>
<organism evidence="2">
    <name type="scientific">hydrothermal vent metagenome</name>
    <dbReference type="NCBI Taxonomy" id="652676"/>
    <lineage>
        <taxon>unclassified sequences</taxon>
        <taxon>metagenomes</taxon>
        <taxon>ecological metagenomes</taxon>
    </lineage>
</organism>
<dbReference type="PANTHER" id="PTHR43031">
    <property type="entry name" value="FAD-DEPENDENT OXIDOREDUCTASE"/>
    <property type="match status" value="1"/>
</dbReference>
<proteinExistence type="predicted"/>
<dbReference type="InterPro" id="IPR050229">
    <property type="entry name" value="GlpE_sulfurtransferase"/>
</dbReference>
<evidence type="ECO:0000313" key="2">
    <source>
        <dbReference type="EMBL" id="VAW33336.1"/>
    </source>
</evidence>
<dbReference type="SMART" id="SM00450">
    <property type="entry name" value="RHOD"/>
    <property type="match status" value="1"/>
</dbReference>
<protein>
    <recommendedName>
        <fullName evidence="1">Rhodanese domain-containing protein</fullName>
    </recommendedName>
</protein>
<dbReference type="PANTHER" id="PTHR43031:SF1">
    <property type="entry name" value="PYRIDINE NUCLEOTIDE-DISULPHIDE OXIDOREDUCTASE"/>
    <property type="match status" value="1"/>
</dbReference>
<dbReference type="Pfam" id="PF00581">
    <property type="entry name" value="Rhodanese"/>
    <property type="match status" value="1"/>
</dbReference>
<dbReference type="InterPro" id="IPR001763">
    <property type="entry name" value="Rhodanese-like_dom"/>
</dbReference>
<dbReference type="EMBL" id="UOEV01000094">
    <property type="protein sequence ID" value="VAW33336.1"/>
    <property type="molecule type" value="Genomic_DNA"/>
</dbReference>
<name>A0A3B0VME6_9ZZZZ</name>
<dbReference type="SUPFAM" id="SSF52821">
    <property type="entry name" value="Rhodanese/Cell cycle control phosphatase"/>
    <property type="match status" value="1"/>
</dbReference>